<evidence type="ECO:0000256" key="5">
    <source>
        <dbReference type="ARBA" id="ARBA00022448"/>
    </source>
</evidence>
<dbReference type="PANTHER" id="PTHR11434">
    <property type="entry name" value="NADH-UBIQUINONE OXIDOREDUCTASE SUBUNIT ND4L"/>
    <property type="match status" value="1"/>
</dbReference>
<protein>
    <recommendedName>
        <fullName evidence="4 15">NADH-ubiquinone oxidoreductase chain 4L</fullName>
        <ecNumber evidence="3 15">7.1.1.2</ecNumber>
    </recommendedName>
</protein>
<proteinExistence type="inferred from homology"/>
<dbReference type="EMBL" id="KR709158">
    <property type="protein sequence ID" value="AKM54873.1"/>
    <property type="molecule type" value="Genomic_DNA"/>
</dbReference>
<dbReference type="GO" id="GO:0030964">
    <property type="term" value="C:NADH dehydrogenase complex"/>
    <property type="evidence" value="ECO:0007669"/>
    <property type="project" value="TreeGrafter"/>
</dbReference>
<comment type="caution">
    <text evidence="15">Lacks conserved residue(s) required for the propagation of feature annotation.</text>
</comment>
<comment type="subcellular location">
    <subcellularLocation>
        <location evidence="15">Mitochondrion inner membrane</location>
        <topology evidence="15">Multi-pass membrane protein</topology>
    </subcellularLocation>
    <subcellularLocation>
        <location evidence="1">Mitochondrion membrane</location>
        <topology evidence="1">Multi-pass membrane protein</topology>
    </subcellularLocation>
</comment>
<evidence type="ECO:0000256" key="8">
    <source>
        <dbReference type="ARBA" id="ARBA00022967"/>
    </source>
</evidence>
<keyword evidence="11 15" id="KW-0520">NAD</keyword>
<keyword evidence="6 15" id="KW-0679">Respiratory chain</keyword>
<evidence type="ECO:0000313" key="16">
    <source>
        <dbReference type="EMBL" id="AKM54873.1"/>
    </source>
</evidence>
<evidence type="ECO:0000256" key="9">
    <source>
        <dbReference type="ARBA" id="ARBA00022982"/>
    </source>
</evidence>
<geneLocation type="mitochondrion" evidence="16"/>
<dbReference type="GeneID" id="24703353"/>
<comment type="catalytic activity">
    <reaction evidence="15">
        <text>a ubiquinone + NADH + 5 H(+)(in) = a ubiquinol + NAD(+) + 4 H(+)(out)</text>
        <dbReference type="Rhea" id="RHEA:29091"/>
        <dbReference type="Rhea" id="RHEA-COMP:9565"/>
        <dbReference type="Rhea" id="RHEA-COMP:9566"/>
        <dbReference type="ChEBI" id="CHEBI:15378"/>
        <dbReference type="ChEBI" id="CHEBI:16389"/>
        <dbReference type="ChEBI" id="CHEBI:17976"/>
        <dbReference type="ChEBI" id="CHEBI:57540"/>
        <dbReference type="ChEBI" id="CHEBI:57945"/>
        <dbReference type="EC" id="7.1.1.2"/>
    </reaction>
</comment>
<keyword evidence="12 15" id="KW-0830">Ubiquinone</keyword>
<dbReference type="GO" id="GO:0008137">
    <property type="term" value="F:NADH dehydrogenase (ubiquinone) activity"/>
    <property type="evidence" value="ECO:0007669"/>
    <property type="project" value="UniProtKB-EC"/>
</dbReference>
<dbReference type="GO" id="GO:0016651">
    <property type="term" value="F:oxidoreductase activity, acting on NAD(P)H"/>
    <property type="evidence" value="ECO:0007669"/>
    <property type="project" value="InterPro"/>
</dbReference>
<evidence type="ECO:0000256" key="12">
    <source>
        <dbReference type="ARBA" id="ARBA00023075"/>
    </source>
</evidence>
<dbReference type="GO" id="GO:0005743">
    <property type="term" value="C:mitochondrial inner membrane"/>
    <property type="evidence" value="ECO:0007669"/>
    <property type="project" value="UniProtKB-SubCell"/>
</dbReference>
<feature type="transmembrane region" description="Helical" evidence="15">
    <location>
        <begin position="62"/>
        <end position="84"/>
    </location>
</feature>
<evidence type="ECO:0000256" key="7">
    <source>
        <dbReference type="ARBA" id="ARBA00022692"/>
    </source>
</evidence>
<keyword evidence="7 15" id="KW-0812">Transmembrane</keyword>
<dbReference type="InterPro" id="IPR039428">
    <property type="entry name" value="NUOK/Mnh_C1-like"/>
</dbReference>
<evidence type="ECO:0000256" key="10">
    <source>
        <dbReference type="ARBA" id="ARBA00022989"/>
    </source>
</evidence>
<name>A0A0G3ZCB0_9METZ</name>
<evidence type="ECO:0000256" key="11">
    <source>
        <dbReference type="ARBA" id="ARBA00023027"/>
    </source>
</evidence>
<evidence type="ECO:0000256" key="1">
    <source>
        <dbReference type="ARBA" id="ARBA00004225"/>
    </source>
</evidence>
<keyword evidence="13 15" id="KW-0496">Mitochondrion</keyword>
<sequence length="100" mass="11347">MTHELISTTSILMMLMSMCSMLLNFRNLMILLMTMEMMLLALCLMLSTHTHTLLLTLSTMMILQMLTIAAAETAMGLSMLMTYYRTRGTMTLKSLNLLRG</sequence>
<evidence type="ECO:0000256" key="13">
    <source>
        <dbReference type="ARBA" id="ARBA00023128"/>
    </source>
</evidence>
<comment type="function">
    <text evidence="15">Core subunit of the mitochondrial membrane respiratory chain NADH dehydrogenase (Complex I) which catalyzes electron transfer from NADH through the respiratory chain, using ubiquinone as an electron acceptor.</text>
</comment>
<evidence type="ECO:0000256" key="2">
    <source>
        <dbReference type="ARBA" id="ARBA00010519"/>
    </source>
</evidence>
<dbReference type="Gene3D" id="1.10.287.3510">
    <property type="match status" value="1"/>
</dbReference>
<keyword evidence="9 15" id="KW-0249">Electron transport</keyword>
<keyword evidence="14 15" id="KW-0472">Membrane</keyword>
<keyword evidence="10 15" id="KW-1133">Transmembrane helix</keyword>
<evidence type="ECO:0000256" key="14">
    <source>
        <dbReference type="ARBA" id="ARBA00023136"/>
    </source>
</evidence>
<gene>
    <name evidence="16" type="primary">nad4l</name>
    <name evidence="16" type="ORF">MtOm_00021</name>
</gene>
<keyword evidence="15" id="KW-0999">Mitochondrion inner membrane</keyword>
<evidence type="ECO:0000256" key="3">
    <source>
        <dbReference type="ARBA" id="ARBA00012944"/>
    </source>
</evidence>
<accession>A0A0G3ZCB0</accession>
<dbReference type="InterPro" id="IPR001133">
    <property type="entry name" value="NADH_UbQ_OxRdtase_chain4L/K"/>
</dbReference>
<reference evidence="16" key="1">
    <citation type="journal article" date="2015" name="Genome Announc.">
        <title>Mitochondrial Genome Sequence of the Glass Sponge Oopsacas minuta.</title>
        <authorList>
            <person name="Jourda C."/>
            <person name="Santini S."/>
            <person name="Rocher C."/>
            <person name="Le Bivic A."/>
            <person name="Claverie J.M."/>
        </authorList>
    </citation>
    <scope>NUCLEOTIDE SEQUENCE</scope>
</reference>
<dbReference type="Pfam" id="PF00420">
    <property type="entry name" value="Oxidored_q2"/>
    <property type="match status" value="1"/>
</dbReference>
<dbReference type="GO" id="GO:0042773">
    <property type="term" value="P:ATP synthesis coupled electron transport"/>
    <property type="evidence" value="ECO:0007669"/>
    <property type="project" value="UniProtKB-UniRule"/>
</dbReference>
<organism evidence="16">
    <name type="scientific">Oopsacas minuta</name>
    <dbReference type="NCBI Taxonomy" id="111878"/>
    <lineage>
        <taxon>Eukaryota</taxon>
        <taxon>Metazoa</taxon>
        <taxon>Porifera</taxon>
        <taxon>Hexactinellida</taxon>
        <taxon>Hexasterophora</taxon>
        <taxon>Lyssacinosida</taxon>
        <taxon>Leucopsacidae</taxon>
        <taxon>Oopsacas</taxon>
    </lineage>
</organism>
<comment type="similarity">
    <text evidence="2 15">Belongs to the complex I subunit 4L family.</text>
</comment>
<evidence type="ECO:0000256" key="4">
    <source>
        <dbReference type="ARBA" id="ARBA00016612"/>
    </source>
</evidence>
<keyword evidence="5 15" id="KW-0813">Transport</keyword>
<evidence type="ECO:0000256" key="15">
    <source>
        <dbReference type="RuleBase" id="RU004419"/>
    </source>
</evidence>
<dbReference type="AlphaFoldDB" id="A0A0G3ZCB0"/>
<keyword evidence="8 15" id="KW-1278">Translocase</keyword>
<dbReference type="PANTHER" id="PTHR11434:SF0">
    <property type="entry name" value="NADH-UBIQUINONE OXIDOREDUCTASE CHAIN 4L"/>
    <property type="match status" value="1"/>
</dbReference>
<evidence type="ECO:0000256" key="6">
    <source>
        <dbReference type="ARBA" id="ARBA00022660"/>
    </source>
</evidence>
<dbReference type="EC" id="7.1.1.2" evidence="3 15"/>